<protein>
    <submittedName>
        <fullName evidence="1">Uncharacterized protein</fullName>
    </submittedName>
</protein>
<evidence type="ECO:0000313" key="1">
    <source>
        <dbReference type="EMBL" id="AHY46551.1"/>
    </source>
</evidence>
<keyword evidence="3" id="KW-1185">Reference proteome</keyword>
<dbReference type="KEGG" id="rrd:RradSPS_1268"/>
<reference evidence="1 3" key="1">
    <citation type="submission" date="2014-03" db="EMBL/GenBank/DDBJ databases">
        <title>Complete genome sequence of the Radio-Resistant Rubrobacter radiotolerans RSPS-4.</title>
        <authorList>
            <person name="Egas C.C."/>
            <person name="Barroso C.C."/>
            <person name="Froufe H.J.C."/>
            <person name="Pacheco J.J."/>
            <person name="Albuquerque L.L."/>
            <person name="da Costa M.M.S."/>
        </authorList>
    </citation>
    <scope>NUCLEOTIDE SEQUENCE [LARGE SCALE GENOMIC DNA]</scope>
    <source>
        <strain evidence="1 3">RSPS-4</strain>
    </source>
</reference>
<dbReference type="OrthoDB" id="5244412at2"/>
<dbReference type="EMBL" id="JAWXXX010000001">
    <property type="protein sequence ID" value="MDX5893959.1"/>
    <property type="molecule type" value="Genomic_DNA"/>
</dbReference>
<dbReference type="Proteomes" id="UP001281130">
    <property type="component" value="Unassembled WGS sequence"/>
</dbReference>
<dbReference type="HOGENOM" id="CLU_2668795_0_0_11"/>
<accession>A0A023X303</accession>
<gene>
    <name evidence="1" type="ORF">RradSPS_1268</name>
    <name evidence="2" type="ORF">SIL72_07920</name>
</gene>
<dbReference type="Proteomes" id="UP000025229">
    <property type="component" value="Chromosome"/>
</dbReference>
<proteinExistence type="predicted"/>
<evidence type="ECO:0000313" key="2">
    <source>
        <dbReference type="EMBL" id="MDX5893959.1"/>
    </source>
</evidence>
<dbReference type="EMBL" id="CP007514">
    <property type="protein sequence ID" value="AHY46551.1"/>
    <property type="molecule type" value="Genomic_DNA"/>
</dbReference>
<evidence type="ECO:0000313" key="3">
    <source>
        <dbReference type="Proteomes" id="UP000025229"/>
    </source>
</evidence>
<reference evidence="2" key="2">
    <citation type="submission" date="2023-11" db="EMBL/GenBank/DDBJ databases">
        <title>MicrobeMod: A computational toolkit for identifying prokaryotic methylation and restriction-modification with nanopore sequencing.</title>
        <authorList>
            <person name="Crits-Christoph A."/>
            <person name="Kang S.C."/>
            <person name="Lee H."/>
            <person name="Ostrov N."/>
        </authorList>
    </citation>
    <scope>NUCLEOTIDE SEQUENCE</scope>
    <source>
        <strain evidence="2">ATCC 51242</strain>
    </source>
</reference>
<organism evidence="1 3">
    <name type="scientific">Rubrobacter radiotolerans</name>
    <name type="common">Arthrobacter radiotolerans</name>
    <dbReference type="NCBI Taxonomy" id="42256"/>
    <lineage>
        <taxon>Bacteria</taxon>
        <taxon>Bacillati</taxon>
        <taxon>Actinomycetota</taxon>
        <taxon>Rubrobacteria</taxon>
        <taxon>Rubrobacterales</taxon>
        <taxon>Rubrobacteraceae</taxon>
        <taxon>Rubrobacter</taxon>
    </lineage>
</organism>
<sequence length="75" mass="8515">MPVDRDRPARYGVGERAALKATGQPVEVLEVRRGEFVPDFVYKVRVLAERPARPYNLSVPEHDLADAPERSRRAD</sequence>
<dbReference type="AlphaFoldDB" id="A0A023X303"/>
<dbReference type="RefSeq" id="WP_143533913.1">
    <property type="nucleotide sequence ID" value="NZ_CP007514.1"/>
</dbReference>
<name>A0A023X303_RUBRA</name>